<dbReference type="PANTHER" id="PTHR34427">
    <property type="entry name" value="DUF4283 DOMAIN PROTEIN"/>
    <property type="match status" value="1"/>
</dbReference>
<accession>A0A9D3UXZ5</accession>
<dbReference type="OrthoDB" id="999103at2759"/>
<sequence>MRAGENSLRYSNDLDKTEKRDYKAKNISIRVQGHVEDEQLWKLQRCLEGTTAMCCDSKSLFEIIVRNGLGEIKIRRIQGRHFFIEIPNVELFNVLKQNDWAYLREFFIKIERWSKKTMVVERASWIEACGIPLHCWNYSSFKRIVDVRGELISLGENSTWVKRYDKMSMLVSINQLERIDELIYLEVRKIKFPIRVVEMGLPKSLGDNNRDHSVKEREDGESVQDREDTFVSESESESAMRPGPKKVSEERQGWEDEAINMFILKK</sequence>
<reference evidence="2 3" key="1">
    <citation type="journal article" date="2021" name="Plant Biotechnol. J.">
        <title>Multi-omics assisted identification of the key and species-specific regulatory components of drought-tolerant mechanisms in Gossypium stocksii.</title>
        <authorList>
            <person name="Yu D."/>
            <person name="Ke L."/>
            <person name="Zhang D."/>
            <person name="Wu Y."/>
            <person name="Sun Y."/>
            <person name="Mei J."/>
            <person name="Sun J."/>
            <person name="Sun Y."/>
        </authorList>
    </citation>
    <scope>NUCLEOTIDE SEQUENCE [LARGE SCALE GENOMIC DNA]</scope>
    <source>
        <strain evidence="3">cv. E1</strain>
        <tissue evidence="2">Leaf</tissue>
    </source>
</reference>
<evidence type="ECO:0008006" key="4">
    <source>
        <dbReference type="Google" id="ProtNLM"/>
    </source>
</evidence>
<proteinExistence type="predicted"/>
<protein>
    <recommendedName>
        <fullName evidence="4">DUF4283 domain-containing protein</fullName>
    </recommendedName>
</protein>
<feature type="compositionally biased region" description="Basic and acidic residues" evidence="1">
    <location>
        <begin position="208"/>
        <end position="229"/>
    </location>
</feature>
<evidence type="ECO:0000256" key="1">
    <source>
        <dbReference type="SAM" id="MobiDB-lite"/>
    </source>
</evidence>
<organism evidence="2 3">
    <name type="scientific">Gossypium stocksii</name>
    <dbReference type="NCBI Taxonomy" id="47602"/>
    <lineage>
        <taxon>Eukaryota</taxon>
        <taxon>Viridiplantae</taxon>
        <taxon>Streptophyta</taxon>
        <taxon>Embryophyta</taxon>
        <taxon>Tracheophyta</taxon>
        <taxon>Spermatophyta</taxon>
        <taxon>Magnoliopsida</taxon>
        <taxon>eudicotyledons</taxon>
        <taxon>Gunneridae</taxon>
        <taxon>Pentapetalae</taxon>
        <taxon>rosids</taxon>
        <taxon>malvids</taxon>
        <taxon>Malvales</taxon>
        <taxon>Malvaceae</taxon>
        <taxon>Malvoideae</taxon>
        <taxon>Gossypium</taxon>
    </lineage>
</organism>
<dbReference type="PANTHER" id="PTHR34427:SF5">
    <property type="entry name" value="DUF4283 DOMAIN-CONTAINING PROTEIN"/>
    <property type="match status" value="1"/>
</dbReference>
<dbReference type="AlphaFoldDB" id="A0A9D3UXZ5"/>
<comment type="caution">
    <text evidence="2">The sequence shown here is derived from an EMBL/GenBank/DDBJ whole genome shotgun (WGS) entry which is preliminary data.</text>
</comment>
<dbReference type="Proteomes" id="UP000828251">
    <property type="component" value="Unassembled WGS sequence"/>
</dbReference>
<gene>
    <name evidence="2" type="ORF">J1N35_029443</name>
</gene>
<name>A0A9D3UXZ5_9ROSI</name>
<evidence type="ECO:0000313" key="2">
    <source>
        <dbReference type="EMBL" id="KAH1064456.1"/>
    </source>
</evidence>
<keyword evidence="3" id="KW-1185">Reference proteome</keyword>
<evidence type="ECO:0000313" key="3">
    <source>
        <dbReference type="Proteomes" id="UP000828251"/>
    </source>
</evidence>
<dbReference type="EMBL" id="JAIQCV010000009">
    <property type="protein sequence ID" value="KAH1064456.1"/>
    <property type="molecule type" value="Genomic_DNA"/>
</dbReference>
<feature type="region of interest" description="Disordered" evidence="1">
    <location>
        <begin position="207"/>
        <end position="251"/>
    </location>
</feature>